<evidence type="ECO:0000313" key="3">
    <source>
        <dbReference type="Proteomes" id="UP000077266"/>
    </source>
</evidence>
<evidence type="ECO:0000313" key="2">
    <source>
        <dbReference type="EMBL" id="KZW00087.1"/>
    </source>
</evidence>
<dbReference type="InterPro" id="IPR013087">
    <property type="entry name" value="Znf_C2H2_type"/>
</dbReference>
<dbReference type="Proteomes" id="UP000077266">
    <property type="component" value="Unassembled WGS sequence"/>
</dbReference>
<feature type="domain" description="C2H2-type" evidence="1">
    <location>
        <begin position="94"/>
        <end position="114"/>
    </location>
</feature>
<dbReference type="AlphaFoldDB" id="A0A165N1S4"/>
<dbReference type="OrthoDB" id="3269001at2759"/>
<organism evidence="2 3">
    <name type="scientific">Exidia glandulosa HHB12029</name>
    <dbReference type="NCBI Taxonomy" id="1314781"/>
    <lineage>
        <taxon>Eukaryota</taxon>
        <taxon>Fungi</taxon>
        <taxon>Dikarya</taxon>
        <taxon>Basidiomycota</taxon>
        <taxon>Agaricomycotina</taxon>
        <taxon>Agaricomycetes</taxon>
        <taxon>Auriculariales</taxon>
        <taxon>Exidiaceae</taxon>
        <taxon>Exidia</taxon>
    </lineage>
</organism>
<dbReference type="PROSITE" id="PS00028">
    <property type="entry name" value="ZINC_FINGER_C2H2_1"/>
    <property type="match status" value="1"/>
</dbReference>
<proteinExistence type="predicted"/>
<protein>
    <recommendedName>
        <fullName evidence="1">C2H2-type domain-containing protein</fullName>
    </recommendedName>
</protein>
<keyword evidence="3" id="KW-1185">Reference proteome</keyword>
<gene>
    <name evidence="2" type="ORF">EXIGLDRAFT_563467</name>
</gene>
<sequence length="182" mass="20963">CLNLPLHLRYLEENMYLAGIGPGPKSPTGVQYNHLLGPVVDDFLESWDRGILVRKTCRHPQGLQVHCALIPVIVDMIGAKEILALAGVTSTHFCSYCDLPCSDINNLRTHEWEHRDVRSWRAAAERWRDAPTRSQRDAEYEESGIRWSELLRLPYFDPPQFLDTETMHLFNLRCIPTHCRAI</sequence>
<dbReference type="STRING" id="1314781.A0A165N1S4"/>
<evidence type="ECO:0000259" key="1">
    <source>
        <dbReference type="PROSITE" id="PS00028"/>
    </source>
</evidence>
<name>A0A165N1S4_EXIGL</name>
<feature type="non-terminal residue" evidence="2">
    <location>
        <position position="1"/>
    </location>
</feature>
<dbReference type="InParanoid" id="A0A165N1S4"/>
<accession>A0A165N1S4</accession>
<feature type="non-terminal residue" evidence="2">
    <location>
        <position position="182"/>
    </location>
</feature>
<dbReference type="EMBL" id="KV425903">
    <property type="protein sequence ID" value="KZW00087.1"/>
    <property type="molecule type" value="Genomic_DNA"/>
</dbReference>
<reference evidence="2 3" key="1">
    <citation type="journal article" date="2016" name="Mol. Biol. Evol.">
        <title>Comparative Genomics of Early-Diverging Mushroom-Forming Fungi Provides Insights into the Origins of Lignocellulose Decay Capabilities.</title>
        <authorList>
            <person name="Nagy L.G."/>
            <person name="Riley R."/>
            <person name="Tritt A."/>
            <person name="Adam C."/>
            <person name="Daum C."/>
            <person name="Floudas D."/>
            <person name="Sun H."/>
            <person name="Yadav J.S."/>
            <person name="Pangilinan J."/>
            <person name="Larsson K.H."/>
            <person name="Matsuura K."/>
            <person name="Barry K."/>
            <person name="Labutti K."/>
            <person name="Kuo R."/>
            <person name="Ohm R.A."/>
            <person name="Bhattacharya S.S."/>
            <person name="Shirouzu T."/>
            <person name="Yoshinaga Y."/>
            <person name="Martin F.M."/>
            <person name="Grigoriev I.V."/>
            <person name="Hibbett D.S."/>
        </authorList>
    </citation>
    <scope>NUCLEOTIDE SEQUENCE [LARGE SCALE GENOMIC DNA]</scope>
    <source>
        <strain evidence="2 3">HHB12029</strain>
    </source>
</reference>